<evidence type="ECO:0000313" key="2">
    <source>
        <dbReference type="EMBL" id="BBH94288.1"/>
    </source>
</evidence>
<protein>
    <recommendedName>
        <fullName evidence="3">DUF2330 domain-containing protein</fullName>
    </recommendedName>
</protein>
<organism evidence="2">
    <name type="scientific">Thermogemmatispora argillosa</name>
    <dbReference type="NCBI Taxonomy" id="2045280"/>
    <lineage>
        <taxon>Bacteria</taxon>
        <taxon>Bacillati</taxon>
        <taxon>Chloroflexota</taxon>
        <taxon>Ktedonobacteria</taxon>
        <taxon>Thermogemmatisporales</taxon>
        <taxon>Thermogemmatisporaceae</taxon>
        <taxon>Thermogemmatispora</taxon>
    </lineage>
</organism>
<feature type="transmembrane region" description="Helical" evidence="1">
    <location>
        <begin position="348"/>
        <end position="367"/>
    </location>
</feature>
<proteinExistence type="predicted"/>
<name>A0A455T2Z6_9CHLR</name>
<keyword evidence="1" id="KW-0812">Transmembrane</keyword>
<dbReference type="Pfam" id="PF10092">
    <property type="entry name" value="DUF2330"/>
    <property type="match status" value="1"/>
</dbReference>
<reference evidence="2" key="1">
    <citation type="submission" date="2018-12" db="EMBL/GenBank/DDBJ databases">
        <title>Novel natural products biosynthetic potential of the class Ktedonobacteria.</title>
        <authorList>
            <person name="Zheng Y."/>
            <person name="Saitou A."/>
            <person name="Wang C.M."/>
            <person name="Toyoda A."/>
            <person name="Minakuchi Y."/>
            <person name="Sekiguchi Y."/>
            <person name="Ueda K."/>
            <person name="Takano H."/>
            <person name="Sakai Y."/>
            <person name="Yokota A."/>
            <person name="Yabe S."/>
        </authorList>
    </citation>
    <scope>NUCLEOTIDE SEQUENCE</scope>
    <source>
        <strain evidence="2">A3-2</strain>
    </source>
</reference>
<dbReference type="EMBL" id="AP019377">
    <property type="protein sequence ID" value="BBH94288.1"/>
    <property type="molecule type" value="Genomic_DNA"/>
</dbReference>
<evidence type="ECO:0008006" key="3">
    <source>
        <dbReference type="Google" id="ProtNLM"/>
    </source>
</evidence>
<evidence type="ECO:0000256" key="1">
    <source>
        <dbReference type="SAM" id="Phobius"/>
    </source>
</evidence>
<dbReference type="AlphaFoldDB" id="A0A455T2Z6"/>
<sequence>MSLFRLSRLWRWPLAVGLLLLLTVLQAQPALACGGLVAPNGSVRLQRATTLVAWHNGIEYYLTSFAYQGDATRLGWIVPLPTAPLSIQEGGAWTLQRLGLEVQQHLFVHGQAEPEAVQSSPTNIQIVQEEQIAALNITVVKGSGAAVLDWATQRGFLLDEETRAHLLVYGQASPFFMAVQFDASQVRQRGLTQGDGTPLLITMRLPRLWVPLEVLAIGTDTVNADLFLLTDQPLYTSDWAYHLGLSPEGKEVPGAPGLRVLLQEPVNESLYHDLVSDRNMGWVWPHSWLTYLSLSAPAPQVTYDLQVTPQPGLMQGVPFGTPVRQLTQTQLAQLPGWIPALPPGTLPVILETAALLLLVGGLWFWHYRRSRGGIPGRVFSARK</sequence>
<keyword evidence="1" id="KW-1133">Transmembrane helix</keyword>
<accession>A0A455T2Z6</accession>
<dbReference type="InterPro" id="IPR019283">
    <property type="entry name" value="DUF2330"/>
</dbReference>
<gene>
    <name evidence="2" type="ORF">KTA_24870</name>
</gene>
<keyword evidence="1" id="KW-0472">Membrane</keyword>